<organism evidence="3 4">
    <name type="scientific">Methanospirillum lacunae</name>
    <dbReference type="NCBI Taxonomy" id="668570"/>
    <lineage>
        <taxon>Archaea</taxon>
        <taxon>Methanobacteriati</taxon>
        <taxon>Methanobacteriota</taxon>
        <taxon>Stenosarchaea group</taxon>
        <taxon>Methanomicrobia</taxon>
        <taxon>Methanomicrobiales</taxon>
        <taxon>Methanospirillaceae</taxon>
        <taxon>Methanospirillum</taxon>
    </lineage>
</organism>
<dbReference type="SUPFAM" id="SSF55797">
    <property type="entry name" value="PR-1-like"/>
    <property type="match status" value="1"/>
</dbReference>
<feature type="domain" description="CARDB" evidence="2">
    <location>
        <begin position="30"/>
        <end position="123"/>
    </location>
</feature>
<dbReference type="OrthoDB" id="60683at2157"/>
<dbReference type="Gene3D" id="3.40.33.10">
    <property type="entry name" value="CAP"/>
    <property type="match status" value="1"/>
</dbReference>
<dbReference type="AlphaFoldDB" id="A0A2V2MYJ8"/>
<dbReference type="PANTHER" id="PTHR31157">
    <property type="entry name" value="SCP DOMAIN-CONTAINING PROTEIN"/>
    <property type="match status" value="1"/>
</dbReference>
<evidence type="ECO:0008006" key="5">
    <source>
        <dbReference type="Google" id="ProtNLM"/>
    </source>
</evidence>
<dbReference type="Gene3D" id="2.60.40.10">
    <property type="entry name" value="Immunoglobulins"/>
    <property type="match status" value="1"/>
</dbReference>
<dbReference type="RefSeq" id="WP_109968017.1">
    <property type="nucleotide sequence ID" value="NZ_CP176093.1"/>
</dbReference>
<dbReference type="PANTHER" id="PTHR31157:SF1">
    <property type="entry name" value="SCP DOMAIN-CONTAINING PROTEIN"/>
    <property type="match status" value="1"/>
</dbReference>
<dbReference type="InterPro" id="IPR011635">
    <property type="entry name" value="CARDB"/>
</dbReference>
<evidence type="ECO:0000259" key="2">
    <source>
        <dbReference type="Pfam" id="PF07705"/>
    </source>
</evidence>
<dbReference type="GeneID" id="97548946"/>
<dbReference type="EMBL" id="QGMY01000005">
    <property type="protein sequence ID" value="PWR73012.1"/>
    <property type="molecule type" value="Genomic_DNA"/>
</dbReference>
<comment type="caution">
    <text evidence="3">The sequence shown here is derived from an EMBL/GenBank/DDBJ whole genome shotgun (WGS) entry which is preliminary data.</text>
</comment>
<evidence type="ECO:0000259" key="1">
    <source>
        <dbReference type="Pfam" id="PF00188"/>
    </source>
</evidence>
<keyword evidence="4" id="KW-1185">Reference proteome</keyword>
<dbReference type="Pfam" id="PF00188">
    <property type="entry name" value="CAP"/>
    <property type="match status" value="1"/>
</dbReference>
<evidence type="ECO:0000313" key="3">
    <source>
        <dbReference type="EMBL" id="PWR73012.1"/>
    </source>
</evidence>
<gene>
    <name evidence="3" type="ORF">DK846_05910</name>
</gene>
<dbReference type="Pfam" id="PF07705">
    <property type="entry name" value="CARDB"/>
    <property type="match status" value="1"/>
</dbReference>
<dbReference type="CDD" id="cd05379">
    <property type="entry name" value="CAP_bacterial"/>
    <property type="match status" value="1"/>
</dbReference>
<sequence length="305" mass="32876">MRVSCLSCYLLLVFIFVPACTTAVISPWSDLTVSKISAPLTAYPGYPYPINVTVENHGNATSGLISVGFYLSTDEHLSKNDTFIQVTTGDPLAPGASVELSSLDTMPLSVSPGSYRLFAYVEDHEGDEQHLLDNSALLTAPVKVESRTLPDTGVLASKAAKTIFSMTNNYRAANNASPLVWDDDLARLAVNYSDRMVAQKFFSHTDPDGHDQSDRAAAAGYKAVKEITGGERIGVAENIAYIGTGNVAGYGYVDPTDPESIAKGIMTGWIKSPGHRTNILDPLSSHIGVGLSFNGEYWYATQEFY</sequence>
<evidence type="ECO:0000313" key="4">
    <source>
        <dbReference type="Proteomes" id="UP000245657"/>
    </source>
</evidence>
<dbReference type="InterPro" id="IPR035940">
    <property type="entry name" value="CAP_sf"/>
</dbReference>
<protein>
    <recommendedName>
        <fullName evidence="5">SCP domain-containing protein</fullName>
    </recommendedName>
</protein>
<reference evidence="3 4" key="1">
    <citation type="submission" date="2018-05" db="EMBL/GenBank/DDBJ databases">
        <title>Draft genome of Methanospirillum lacunae Ki8-1.</title>
        <authorList>
            <person name="Dueholm M.S."/>
            <person name="Nielsen P.H."/>
            <person name="Bakmann L.F."/>
            <person name="Otzen D.E."/>
        </authorList>
    </citation>
    <scope>NUCLEOTIDE SEQUENCE [LARGE SCALE GENOMIC DNA]</scope>
    <source>
        <strain evidence="3 4">Ki8-1</strain>
    </source>
</reference>
<proteinExistence type="predicted"/>
<dbReference type="Proteomes" id="UP000245657">
    <property type="component" value="Unassembled WGS sequence"/>
</dbReference>
<accession>A0A2V2MYJ8</accession>
<name>A0A2V2MYJ8_9EURY</name>
<dbReference type="InterPro" id="IPR013783">
    <property type="entry name" value="Ig-like_fold"/>
</dbReference>
<feature type="domain" description="SCP" evidence="1">
    <location>
        <begin position="165"/>
        <end position="304"/>
    </location>
</feature>
<dbReference type="InterPro" id="IPR014044">
    <property type="entry name" value="CAP_dom"/>
</dbReference>